<protein>
    <submittedName>
        <fullName evidence="1">Uncharacterized protein</fullName>
    </submittedName>
</protein>
<reference evidence="1" key="1">
    <citation type="submission" date="2019-06" db="EMBL/GenBank/DDBJ databases">
        <title>Complete genome sequence of Methanobrevibacter arboriphilus strain SA.</title>
        <authorList>
            <person name="Asakawa S."/>
        </authorList>
    </citation>
    <scope>NUCLEOTIDE SEQUENCE</scope>
    <source>
        <strain evidence="1">SA</strain>
    </source>
</reference>
<evidence type="ECO:0000313" key="2">
    <source>
        <dbReference type="Proteomes" id="UP000825015"/>
    </source>
</evidence>
<dbReference type="Proteomes" id="UP000825015">
    <property type="component" value="Chromosome"/>
</dbReference>
<organism evidence="1 2">
    <name type="scientific">Methanobrevibacter arboriphilus</name>
    <dbReference type="NCBI Taxonomy" id="39441"/>
    <lineage>
        <taxon>Archaea</taxon>
        <taxon>Methanobacteriati</taxon>
        <taxon>Methanobacteriota</taxon>
        <taxon>Methanomada group</taxon>
        <taxon>Methanobacteria</taxon>
        <taxon>Methanobacteriales</taxon>
        <taxon>Methanobacteriaceae</taxon>
        <taxon>Methanobrevibacter</taxon>
    </lineage>
</organism>
<sequence>MFTKKFKDPYKPFVVIGKKKCKECQEETVYTLDGLCWICYDKKKKGD</sequence>
<proteinExistence type="predicted"/>
<gene>
    <name evidence="1" type="ORF">MarbSA_14220</name>
</gene>
<name>A0ACA8R3Z5_METAZ</name>
<accession>A0ACA8R3Z5</accession>
<keyword evidence="2" id="KW-1185">Reference proteome</keyword>
<dbReference type="EMBL" id="AP019779">
    <property type="protein sequence ID" value="BBL62382.1"/>
    <property type="molecule type" value="Genomic_DNA"/>
</dbReference>
<evidence type="ECO:0000313" key="1">
    <source>
        <dbReference type="EMBL" id="BBL62382.1"/>
    </source>
</evidence>